<proteinExistence type="predicted"/>
<dbReference type="SUPFAM" id="SSF116734">
    <property type="entry name" value="DNA methylase specificity domain"/>
    <property type="match status" value="1"/>
</dbReference>
<evidence type="ECO:0000256" key="2">
    <source>
        <dbReference type="ARBA" id="ARBA00023125"/>
    </source>
</evidence>
<dbReference type="Gene3D" id="3.90.220.20">
    <property type="entry name" value="DNA methylase specificity domains"/>
    <property type="match status" value="1"/>
</dbReference>
<dbReference type="GO" id="GO:0009307">
    <property type="term" value="P:DNA restriction-modification system"/>
    <property type="evidence" value="ECO:0007669"/>
    <property type="project" value="UniProtKB-KW"/>
</dbReference>
<keyword evidence="3" id="KW-0255">Endonuclease</keyword>
<dbReference type="RefSeq" id="WP_116928087.1">
    <property type="nucleotide sequence ID" value="NZ_CP068391.1"/>
</dbReference>
<keyword evidence="3" id="KW-0378">Hydrolase</keyword>
<evidence type="ECO:0000313" key="3">
    <source>
        <dbReference type="EMBL" id="QQX55516.1"/>
    </source>
</evidence>
<sequence length="191" mass="21992">MEKIVYSDIANFIPGVNLSRIELEESGEKYRLYTAQLHQEDDWQPAVSISDKEQVVVSTQNLKVTCANDVVINLANAKAVIVKEAHAGRVMGNNFVRVELDVSRVSPLFWIWHFNESKAVAQQKLFHLQGSTVPKLSLQMVRQFEMDLPALKKQQEIGGLYLHLRMKSYFQYRLIELKQQSYLAQIETILK</sequence>
<keyword evidence="2" id="KW-0238">DNA-binding</keyword>
<dbReference type="EMBL" id="CP068391">
    <property type="protein sequence ID" value="QQX55516.1"/>
    <property type="molecule type" value="Genomic_DNA"/>
</dbReference>
<keyword evidence="1" id="KW-0680">Restriction system</keyword>
<dbReference type="GO" id="GO:0003677">
    <property type="term" value="F:DNA binding"/>
    <property type="evidence" value="ECO:0007669"/>
    <property type="project" value="UniProtKB-KW"/>
</dbReference>
<dbReference type="GO" id="GO:0004519">
    <property type="term" value="F:endonuclease activity"/>
    <property type="evidence" value="ECO:0007669"/>
    <property type="project" value="UniProtKB-KW"/>
</dbReference>
<protein>
    <submittedName>
        <fullName evidence="3">Restriction endonuclease subunit S</fullName>
    </submittedName>
</protein>
<dbReference type="Proteomes" id="UP000596176">
    <property type="component" value="Chromosome"/>
</dbReference>
<name>A0A7U0RQC0_SERPR</name>
<evidence type="ECO:0000256" key="1">
    <source>
        <dbReference type="ARBA" id="ARBA00022747"/>
    </source>
</evidence>
<evidence type="ECO:0000313" key="4">
    <source>
        <dbReference type="Proteomes" id="UP000596176"/>
    </source>
</evidence>
<reference evidence="3 4" key="1">
    <citation type="submission" date="2021-01" db="EMBL/GenBank/DDBJ databases">
        <title>Chromosome sequence of Serratia proteamaculans strain 94 rif-r, isolated from spoiled beef.</title>
        <authorList>
            <person name="Zaytseva Y.V."/>
            <person name="Iablokov S.N."/>
            <person name="Klyukina A."/>
        </authorList>
    </citation>
    <scope>NUCLEOTIDE SEQUENCE [LARGE SCALE GENOMIC DNA]</scope>
    <source>
        <strain evidence="3 4">94 rif-r</strain>
    </source>
</reference>
<organism evidence="3 4">
    <name type="scientific">Serratia proteamaculans</name>
    <dbReference type="NCBI Taxonomy" id="28151"/>
    <lineage>
        <taxon>Bacteria</taxon>
        <taxon>Pseudomonadati</taxon>
        <taxon>Pseudomonadota</taxon>
        <taxon>Gammaproteobacteria</taxon>
        <taxon>Enterobacterales</taxon>
        <taxon>Yersiniaceae</taxon>
        <taxon>Serratia</taxon>
    </lineage>
</organism>
<accession>A0A7U0RQC0</accession>
<keyword evidence="3" id="KW-0540">Nuclease</keyword>
<gene>
    <name evidence="3" type="ORF">JKX24_11115</name>
</gene>
<dbReference type="AlphaFoldDB" id="A0A7U0RQC0"/>
<dbReference type="InterPro" id="IPR044946">
    <property type="entry name" value="Restrct_endonuc_typeI_TRD_sf"/>
</dbReference>